<dbReference type="Proteomes" id="UP000748025">
    <property type="component" value="Unassembled WGS sequence"/>
</dbReference>
<evidence type="ECO:0000256" key="4">
    <source>
        <dbReference type="PROSITE-ProRule" id="PRU00452"/>
    </source>
</evidence>
<feature type="compositionally biased region" description="Acidic residues" evidence="5">
    <location>
        <begin position="1098"/>
        <end position="1107"/>
    </location>
</feature>
<feature type="compositionally biased region" description="Polar residues" evidence="5">
    <location>
        <begin position="254"/>
        <end position="266"/>
    </location>
</feature>
<feature type="region of interest" description="Disordered" evidence="5">
    <location>
        <begin position="691"/>
        <end position="720"/>
    </location>
</feature>
<dbReference type="Gene3D" id="3.30.40.10">
    <property type="entry name" value="Zinc/RING finger domain, C3HC4 (zinc finger)"/>
    <property type="match status" value="1"/>
</dbReference>
<protein>
    <recommendedName>
        <fullName evidence="6">SP-RING-type domain-containing protein</fullName>
    </recommendedName>
</protein>
<dbReference type="Pfam" id="PF02891">
    <property type="entry name" value="zf-MIZ"/>
    <property type="match status" value="1"/>
</dbReference>
<evidence type="ECO:0000313" key="8">
    <source>
        <dbReference type="Proteomes" id="UP000748025"/>
    </source>
</evidence>
<feature type="region of interest" description="Disordered" evidence="5">
    <location>
        <begin position="1089"/>
        <end position="1133"/>
    </location>
</feature>
<feature type="compositionally biased region" description="Low complexity" evidence="5">
    <location>
        <begin position="267"/>
        <end position="300"/>
    </location>
</feature>
<keyword evidence="3" id="KW-0862">Zinc</keyword>
<feature type="compositionally biased region" description="Polar residues" evidence="5">
    <location>
        <begin position="710"/>
        <end position="720"/>
    </location>
</feature>
<feature type="region of interest" description="Disordered" evidence="5">
    <location>
        <begin position="176"/>
        <end position="303"/>
    </location>
</feature>
<proteinExistence type="predicted"/>
<feature type="compositionally biased region" description="Basic and acidic residues" evidence="5">
    <location>
        <begin position="1108"/>
        <end position="1126"/>
    </location>
</feature>
<dbReference type="PANTHER" id="PTHR10782">
    <property type="entry name" value="ZINC FINGER MIZ DOMAIN-CONTAINING PROTEIN"/>
    <property type="match status" value="1"/>
</dbReference>
<dbReference type="PANTHER" id="PTHR10782:SF4">
    <property type="entry name" value="TONALLI, ISOFORM E"/>
    <property type="match status" value="1"/>
</dbReference>
<keyword evidence="2 4" id="KW-0863">Zinc-finger</keyword>
<evidence type="ECO:0000256" key="3">
    <source>
        <dbReference type="ARBA" id="ARBA00022833"/>
    </source>
</evidence>
<feature type="compositionally biased region" description="Polar residues" evidence="5">
    <location>
        <begin position="662"/>
        <end position="680"/>
    </location>
</feature>
<dbReference type="PROSITE" id="PS51044">
    <property type="entry name" value="ZF_SP_RING"/>
    <property type="match status" value="1"/>
</dbReference>
<organism evidence="7 8">
    <name type="scientific">Claviceps pusilla</name>
    <dbReference type="NCBI Taxonomy" id="123648"/>
    <lineage>
        <taxon>Eukaryota</taxon>
        <taxon>Fungi</taxon>
        <taxon>Dikarya</taxon>
        <taxon>Ascomycota</taxon>
        <taxon>Pezizomycotina</taxon>
        <taxon>Sordariomycetes</taxon>
        <taxon>Hypocreomycetidae</taxon>
        <taxon>Hypocreales</taxon>
        <taxon>Clavicipitaceae</taxon>
        <taxon>Claviceps</taxon>
    </lineage>
</organism>
<keyword evidence="8" id="KW-1185">Reference proteome</keyword>
<dbReference type="OrthoDB" id="27975at2759"/>
<feature type="domain" description="SP-RING-type" evidence="6">
    <location>
        <begin position="981"/>
        <end position="1075"/>
    </location>
</feature>
<evidence type="ECO:0000256" key="2">
    <source>
        <dbReference type="ARBA" id="ARBA00022771"/>
    </source>
</evidence>
<dbReference type="InterPro" id="IPR013083">
    <property type="entry name" value="Znf_RING/FYVE/PHD"/>
</dbReference>
<reference evidence="7" key="1">
    <citation type="journal article" date="2020" name="bioRxiv">
        <title>Whole genome comparisons of ergot fungi reveals the divergence and evolution of species within the genus Claviceps are the result of varying mechanisms driving genome evolution and host range expansion.</title>
        <authorList>
            <person name="Wyka S.A."/>
            <person name="Mondo S.J."/>
            <person name="Liu M."/>
            <person name="Dettman J."/>
            <person name="Nalam V."/>
            <person name="Broders K.D."/>
        </authorList>
    </citation>
    <scope>NUCLEOTIDE SEQUENCE</scope>
    <source>
        <strain evidence="7">CCC 602</strain>
    </source>
</reference>
<dbReference type="AlphaFoldDB" id="A0A9P7T104"/>
<dbReference type="InterPro" id="IPR004181">
    <property type="entry name" value="Znf_MIZ"/>
</dbReference>
<feature type="compositionally biased region" description="Polar residues" evidence="5">
    <location>
        <begin position="691"/>
        <end position="704"/>
    </location>
</feature>
<dbReference type="GO" id="GO:0016925">
    <property type="term" value="P:protein sumoylation"/>
    <property type="evidence" value="ECO:0007669"/>
    <property type="project" value="TreeGrafter"/>
</dbReference>
<evidence type="ECO:0000313" key="7">
    <source>
        <dbReference type="EMBL" id="KAG6017895.1"/>
    </source>
</evidence>
<evidence type="ECO:0000259" key="6">
    <source>
        <dbReference type="PROSITE" id="PS51044"/>
    </source>
</evidence>
<gene>
    <name evidence="7" type="ORF">E4U43_008388</name>
</gene>
<comment type="caution">
    <text evidence="7">The sequence shown here is derived from an EMBL/GenBank/DDBJ whole genome shotgun (WGS) entry which is preliminary data.</text>
</comment>
<dbReference type="CDD" id="cd16650">
    <property type="entry name" value="SP-RING_PIAS-like"/>
    <property type="match status" value="1"/>
</dbReference>
<evidence type="ECO:0000256" key="1">
    <source>
        <dbReference type="ARBA" id="ARBA00022723"/>
    </source>
</evidence>
<feature type="compositionally biased region" description="Basic residues" evidence="5">
    <location>
        <begin position="54"/>
        <end position="69"/>
    </location>
</feature>
<evidence type="ECO:0000256" key="5">
    <source>
        <dbReference type="SAM" id="MobiDB-lite"/>
    </source>
</evidence>
<dbReference type="GO" id="GO:0000785">
    <property type="term" value="C:chromatin"/>
    <property type="evidence" value="ECO:0007669"/>
    <property type="project" value="TreeGrafter"/>
</dbReference>
<feature type="region of interest" description="Disordered" evidence="5">
    <location>
        <begin position="53"/>
        <end position="79"/>
    </location>
</feature>
<feature type="region of interest" description="Disordered" evidence="5">
    <location>
        <begin position="661"/>
        <end position="680"/>
    </location>
</feature>
<feature type="compositionally biased region" description="Polar residues" evidence="5">
    <location>
        <begin position="176"/>
        <end position="197"/>
    </location>
</feature>
<dbReference type="GO" id="GO:0008270">
    <property type="term" value="F:zinc ion binding"/>
    <property type="evidence" value="ECO:0007669"/>
    <property type="project" value="UniProtKB-KW"/>
</dbReference>
<accession>A0A9P7T104</accession>
<dbReference type="GO" id="GO:0061665">
    <property type="term" value="F:SUMO ligase activity"/>
    <property type="evidence" value="ECO:0007669"/>
    <property type="project" value="TreeGrafter"/>
</dbReference>
<dbReference type="EMBL" id="SRPW01000090">
    <property type="protein sequence ID" value="KAG6017895.1"/>
    <property type="molecule type" value="Genomic_DNA"/>
</dbReference>
<sequence>MAPPTEHDRSLSNVKATAERQLLLAANETSRAFIGGYRPSWISHVSPTCEPASRRRVQKNKPGRVRTRKNSLASGAQAAFSSPLSSAPAVEEMIICQNSSSEPTSGKLPLQEFPAIRPEAFVLGPDTNIAADQSEQRTIVQGNSFHVMPFSEQHKPPATNVATSTAAPLPEVHNNIQMRNPSNASSPTVTEQGATHSEPQHLANRPHPARQFSEPSRVQVAHVMPPPAHVAAHPASKVPPVSVISSGGLRRRQSQPNPAISSTTTRSPAQVSAQVPAQAQAQAQAQTQTTAQVSTPASTPVPTKNPFEIWRQSILERVEELDKIGKPISPLEKWRYTKLAEACSQGDLIYLNFHRILCRWSVPPKHRLSMKMTNPNLEAALNSLQQYLRPASEMSDDHVMWFMHFPWDPVCPSSLFTFHKNYDQVIFKFLNSFAQKWNTALDSVAQRRFPLLVHELIDILECPSNVLRVLLFTASCAFLGLADNPVAAKMPVIFETDKRNEMLAASSMTDPRDLACKRQAIIAQYREAINEADAHRSRLNASAPFRPSTLTPLSTPVGYQQNNALGAANDTGTPADAARTSHQLASNFNMVSTDASRSGSQATMVPVYLTSPNPCAGAQAQGSSQLSYQQAVSIDTSENAGNSLTPHAQRLSHHNRHRMSLPASTGMQIRTSPTNATYLSSPSAVSASQCQASPASFSGPSNWQAPPLSSPTTSHVGGLSNFSLHPRRNYLPQNTRSIPAPLQSLTPLQTEVNEGERYSTVPLAPSQYPHTAWMSVQYGLHLVRSRSPDRTSFGGPGTRYYQFLSRFAFNPTPIFPQKGVQRFEFIVSADEFRLRSELESAEDNAVHHFKNRSLRYRLRLIKRDQKSKRIDHNSWVTSPSIWPVEIYMLFNDGPVYPRRGQHFRHDLPVELTDLLREGLNTISISLPVNTGSPAEISGYYLAVEIIITMDHASTMDMICKEQRISADQTRREIHRRMQQTVSDDVIVEDDCLRISLTDPFSASMFSIPVRGVACKHIECFDLQTWLQTRLSKDSQSRTEPSLADGWKCPICNGDAAPPSLRIDEFLLDVQQTLMLADKGQTRSISAYLDGSWTANEEPRDDDYDDNEDQNKKNDAKKPPALRKEPEIIEILDD</sequence>
<feature type="compositionally biased region" description="Low complexity" evidence="5">
    <location>
        <begin position="229"/>
        <end position="243"/>
    </location>
</feature>
<keyword evidence="1" id="KW-0479">Metal-binding</keyword>
<name>A0A9P7T104_9HYPO</name>